<evidence type="ECO:0000256" key="2">
    <source>
        <dbReference type="ARBA" id="ARBA00013090"/>
    </source>
</evidence>
<dbReference type="EMBL" id="JADKCH010000002">
    <property type="protein sequence ID" value="MBK8571912.1"/>
    <property type="molecule type" value="Genomic_DNA"/>
</dbReference>
<dbReference type="HAMAP" id="MF_00258">
    <property type="entry name" value="Glu_racemase"/>
    <property type="match status" value="1"/>
</dbReference>
<proteinExistence type="inferred from homology"/>
<keyword evidence="5 7" id="KW-0413">Isomerase</keyword>
<accession>A0A936K704</accession>
<dbReference type="InterPro" id="IPR033134">
    <property type="entry name" value="Asp/Glu_racemase_AS_2"/>
</dbReference>
<dbReference type="GO" id="GO:0071555">
    <property type="term" value="P:cell wall organization"/>
    <property type="evidence" value="ECO:0007669"/>
    <property type="project" value="UniProtKB-KW"/>
</dbReference>
<comment type="function">
    <text evidence="7">Provides the (R)-glutamate required for cell wall biosynthesis.</text>
</comment>
<feature type="binding site" evidence="7">
    <location>
        <begin position="44"/>
        <end position="45"/>
    </location>
    <ligand>
        <name>substrate</name>
    </ligand>
</feature>
<dbReference type="Gene3D" id="3.40.50.1860">
    <property type="match status" value="2"/>
</dbReference>
<dbReference type="PANTHER" id="PTHR21198">
    <property type="entry name" value="GLUTAMATE RACEMASE"/>
    <property type="match status" value="1"/>
</dbReference>
<name>A0A936K704_9BACT</name>
<keyword evidence="3 7" id="KW-0133">Cell shape</keyword>
<dbReference type="EC" id="5.1.1.3" evidence="2 7"/>
<dbReference type="SUPFAM" id="SSF53681">
    <property type="entry name" value="Aspartate/glutamate racemase"/>
    <property type="match status" value="2"/>
</dbReference>
<evidence type="ECO:0000313" key="9">
    <source>
        <dbReference type="Proteomes" id="UP000709959"/>
    </source>
</evidence>
<dbReference type="InterPro" id="IPR018187">
    <property type="entry name" value="Asp/Glu_racemase_AS_1"/>
</dbReference>
<comment type="pathway">
    <text evidence="7">Cell wall biogenesis; peptidoglycan biosynthesis.</text>
</comment>
<keyword evidence="6 7" id="KW-0961">Cell wall biogenesis/degradation</keyword>
<dbReference type="PROSITE" id="PS00923">
    <property type="entry name" value="ASP_GLU_RACEMASE_1"/>
    <property type="match status" value="1"/>
</dbReference>
<dbReference type="InterPro" id="IPR001920">
    <property type="entry name" value="Asp/Glu_race"/>
</dbReference>
<evidence type="ECO:0000256" key="5">
    <source>
        <dbReference type="ARBA" id="ARBA00023235"/>
    </source>
</evidence>
<evidence type="ECO:0000256" key="7">
    <source>
        <dbReference type="HAMAP-Rule" id="MF_00258"/>
    </source>
</evidence>
<feature type="active site" description="Proton donor/acceptor" evidence="7">
    <location>
        <position position="75"/>
    </location>
</feature>
<gene>
    <name evidence="7 8" type="primary">murI</name>
    <name evidence="8" type="ORF">IPN91_04540</name>
</gene>
<evidence type="ECO:0000256" key="4">
    <source>
        <dbReference type="ARBA" id="ARBA00022984"/>
    </source>
</evidence>
<comment type="caution">
    <text evidence="8">The sequence shown here is derived from an EMBL/GenBank/DDBJ whole genome shotgun (WGS) entry which is preliminary data.</text>
</comment>
<evidence type="ECO:0000256" key="6">
    <source>
        <dbReference type="ARBA" id="ARBA00023316"/>
    </source>
</evidence>
<comment type="similarity">
    <text evidence="7">Belongs to the aspartate/glutamate racemases family.</text>
</comment>
<evidence type="ECO:0000256" key="3">
    <source>
        <dbReference type="ARBA" id="ARBA00022960"/>
    </source>
</evidence>
<dbReference type="PANTHER" id="PTHR21198:SF2">
    <property type="entry name" value="GLUTAMATE RACEMASE"/>
    <property type="match status" value="1"/>
</dbReference>
<feature type="binding site" evidence="7">
    <location>
        <begin position="76"/>
        <end position="77"/>
    </location>
    <ligand>
        <name>substrate</name>
    </ligand>
</feature>
<evidence type="ECO:0000256" key="1">
    <source>
        <dbReference type="ARBA" id="ARBA00001602"/>
    </source>
</evidence>
<protein>
    <recommendedName>
        <fullName evidence="2 7">Glutamate racemase</fullName>
        <ecNumber evidence="2 7">5.1.1.3</ecNumber>
    </recommendedName>
</protein>
<feature type="binding site" evidence="7">
    <location>
        <begin position="184"/>
        <end position="185"/>
    </location>
    <ligand>
        <name>substrate</name>
    </ligand>
</feature>
<dbReference type="GO" id="GO:0008881">
    <property type="term" value="F:glutamate racemase activity"/>
    <property type="evidence" value="ECO:0007669"/>
    <property type="project" value="UniProtKB-UniRule"/>
</dbReference>
<dbReference type="NCBIfam" id="TIGR00067">
    <property type="entry name" value="glut_race"/>
    <property type="match status" value="1"/>
</dbReference>
<keyword evidence="4 7" id="KW-0573">Peptidoglycan synthesis</keyword>
<reference evidence="8 9" key="1">
    <citation type="submission" date="2020-10" db="EMBL/GenBank/DDBJ databases">
        <title>Connecting structure to function with the recovery of over 1000 high-quality activated sludge metagenome-assembled genomes encoding full-length rRNA genes using long-read sequencing.</title>
        <authorList>
            <person name="Singleton C.M."/>
            <person name="Petriglieri F."/>
            <person name="Kristensen J.M."/>
            <person name="Kirkegaard R.H."/>
            <person name="Michaelsen T.Y."/>
            <person name="Andersen M.H."/>
            <person name="Karst S.M."/>
            <person name="Dueholm M.S."/>
            <person name="Nielsen P.H."/>
            <person name="Albertsen M."/>
        </authorList>
    </citation>
    <scope>NUCLEOTIDE SEQUENCE [LARGE SCALE GENOMIC DNA]</scope>
    <source>
        <strain evidence="8">OdNE_18-Q3-R46-58_MAXAC.008</strain>
    </source>
</reference>
<dbReference type="Proteomes" id="UP000709959">
    <property type="component" value="Unassembled WGS sequence"/>
</dbReference>
<comment type="catalytic activity">
    <reaction evidence="1 7">
        <text>L-glutamate = D-glutamate</text>
        <dbReference type="Rhea" id="RHEA:12813"/>
        <dbReference type="ChEBI" id="CHEBI:29985"/>
        <dbReference type="ChEBI" id="CHEBI:29986"/>
        <dbReference type="EC" id="5.1.1.3"/>
    </reaction>
</comment>
<dbReference type="GO" id="GO:0009252">
    <property type="term" value="P:peptidoglycan biosynthetic process"/>
    <property type="evidence" value="ECO:0007669"/>
    <property type="project" value="UniProtKB-UniRule"/>
</dbReference>
<evidence type="ECO:0000313" key="8">
    <source>
        <dbReference type="EMBL" id="MBK8571912.1"/>
    </source>
</evidence>
<feature type="active site" description="Proton donor/acceptor" evidence="7">
    <location>
        <position position="183"/>
    </location>
</feature>
<dbReference type="PROSITE" id="PS00924">
    <property type="entry name" value="ASP_GLU_RACEMASE_2"/>
    <property type="match status" value="1"/>
</dbReference>
<dbReference type="InterPro" id="IPR004391">
    <property type="entry name" value="Glu_race"/>
</dbReference>
<dbReference type="GO" id="GO:0008360">
    <property type="term" value="P:regulation of cell shape"/>
    <property type="evidence" value="ECO:0007669"/>
    <property type="project" value="UniProtKB-KW"/>
</dbReference>
<dbReference type="AlphaFoldDB" id="A0A936K704"/>
<organism evidence="8 9">
    <name type="scientific">Candidatus Geothrix odensensis</name>
    <dbReference type="NCBI Taxonomy" id="2954440"/>
    <lineage>
        <taxon>Bacteria</taxon>
        <taxon>Pseudomonadati</taxon>
        <taxon>Acidobacteriota</taxon>
        <taxon>Holophagae</taxon>
        <taxon>Holophagales</taxon>
        <taxon>Holophagaceae</taxon>
        <taxon>Geothrix</taxon>
    </lineage>
</organism>
<feature type="binding site" evidence="7">
    <location>
        <begin position="12"/>
        <end position="13"/>
    </location>
    <ligand>
        <name>substrate</name>
    </ligand>
</feature>
<dbReference type="Pfam" id="PF01177">
    <property type="entry name" value="Asp_Glu_race"/>
    <property type="match status" value="1"/>
</dbReference>
<sequence length="263" mass="28424">MSRADRPIGIFDSGIGGLTVLHALRQLLPQEDLLYLGDTARLPYGSKSHRTIERYTLQMGELLQRAEPKLIVIACNTASAHGLPALQAVSPCPVIGVIEPGAEAAAEHPGPVGIIGTLATIGSAAYDTAIRRRDPAKVIHSVACPLLVPLAEEGWFDDPVTDSICRRYLNQLPFEVKTVVLGCTHYPTLLPSLERCRPGTRWIDSGRVTAKAVDRLLQGSLGYRTTSARGTLRVQLTDASSRLKEVGSRFLEEALGDVEVVEI</sequence>
<dbReference type="InterPro" id="IPR015942">
    <property type="entry name" value="Asp/Glu/hydantoin_racemase"/>
</dbReference>